<dbReference type="InterPro" id="IPR012910">
    <property type="entry name" value="Plug_dom"/>
</dbReference>
<dbReference type="PANTHER" id="PTHR30069:SF53">
    <property type="entry name" value="COLICIN I RECEPTOR-RELATED"/>
    <property type="match status" value="1"/>
</dbReference>
<sequence length="672" mass="72784">MNTKLPFPQRRLPVLLALCTMPLSGIALAQSSTGETATELKTIVVTASNREQELRDAPASIAVVTREDLEKKPLNDVAGILGGVEGVTLNRNGNGVPTVQLRGLGAAYTLILIDGKRVNSTNAMFRGNDYDLGWIPVADIERIEVVRGPMSSLYGSDAIGGVVNIITRKVGKTWAGSVKQELVHAEDGEAGGGMSTNFSLRGPLVADTLGLSLSGGYDKRDADKAVNTSGQSGIPRRENRYGSAKLNWTPAKDHEITTGYDYSLRDHDHFLLKREAVSLGHKGRYSFGSSEVNFYADETRNKSGTVTGETNPNKANSEALDGKLVLPVNFGFSQIVTLGGDVRRERLNDPKLLSGAPGSPGYGSDPEISVQQHAFFLEDELELNDQLRLTLGNRYDNHEKFGGNNSPRAYLVYHALPGLTFKGGVARAFRAPTLLQNSPQWGSVSCGSATTGCYIIGNADLEPETSTSREIGFQAEYGKWSGSVMAFHTDLKNMIDITSRTNNATLAPAYPNFVGWLNDGRPIFAYQNIARVRSKGVETSLRGQITAQVGVRASYTYTDTKNFSGATPLALINRPMHVANLTADWQINPRLSLAGNGRFNGNQYTTAPTANSAGIKKVDYATFDLSAAYRVDNLITLRGGVLNIDNSGVERNSSNDYNEESRRYYISVTADF</sequence>
<reference evidence="18 19" key="2">
    <citation type="submission" date="2017-07" db="EMBL/GenBank/DDBJ databases">
        <title>Candidatus Dactylopiibacterium carminicum, a nitrogen-fixing symbiont of the cochineal insect Dactylopius coccus and Dactylopius opuntiae (Hemiptera: Coccoidea: Dactylopiidae).</title>
        <authorList>
            <person name="Vera A."/>
        </authorList>
    </citation>
    <scope>NUCLEOTIDE SEQUENCE [LARGE SCALE GENOMIC DNA]</scope>
    <source>
        <strain evidence="18 19">NFDCM</strain>
    </source>
</reference>
<keyword evidence="3 12" id="KW-0813">Transport</keyword>
<evidence type="ECO:0000313" key="19">
    <source>
        <dbReference type="Proteomes" id="UP000216107"/>
    </source>
</evidence>
<dbReference type="InterPro" id="IPR039426">
    <property type="entry name" value="TonB-dep_rcpt-like"/>
</dbReference>
<dbReference type="Gene3D" id="2.170.130.10">
    <property type="entry name" value="TonB-dependent receptor, plug domain"/>
    <property type="match status" value="1"/>
</dbReference>
<dbReference type="CDD" id="cd01347">
    <property type="entry name" value="ligand_gated_channel"/>
    <property type="match status" value="1"/>
</dbReference>
<keyword evidence="11 12" id="KW-0998">Cell outer membrane</keyword>
<comment type="similarity">
    <text evidence="2 12 13">Belongs to the TonB-dependent receptor family.</text>
</comment>
<dbReference type="RefSeq" id="WP_095525915.1">
    <property type="nucleotide sequence ID" value="NZ_MDUX01000084.1"/>
</dbReference>
<keyword evidence="20" id="KW-1185">Reference proteome</keyword>
<keyword evidence="9 12" id="KW-0472">Membrane</keyword>
<dbReference type="Proteomes" id="UP000623509">
    <property type="component" value="Unassembled WGS sequence"/>
</dbReference>
<evidence type="ECO:0000256" key="7">
    <source>
        <dbReference type="ARBA" id="ARBA00023065"/>
    </source>
</evidence>
<evidence type="ECO:0000259" key="15">
    <source>
        <dbReference type="Pfam" id="PF00593"/>
    </source>
</evidence>
<evidence type="ECO:0000259" key="16">
    <source>
        <dbReference type="Pfam" id="PF07715"/>
    </source>
</evidence>
<evidence type="ECO:0000256" key="12">
    <source>
        <dbReference type="PROSITE-ProRule" id="PRU01360"/>
    </source>
</evidence>
<dbReference type="InterPro" id="IPR036942">
    <property type="entry name" value="Beta-barrel_TonB_sf"/>
</dbReference>
<comment type="subcellular location">
    <subcellularLocation>
        <location evidence="1 12">Cell outer membrane</location>
        <topology evidence="1 12">Multi-pass membrane protein</topology>
    </subcellularLocation>
</comment>
<keyword evidence="5 12" id="KW-0812">Transmembrane</keyword>
<comment type="caution">
    <text evidence="18">The sequence shown here is derived from an EMBL/GenBank/DDBJ whole genome shotgun (WGS) entry which is preliminary data.</text>
</comment>
<dbReference type="SUPFAM" id="SSF56935">
    <property type="entry name" value="Porins"/>
    <property type="match status" value="1"/>
</dbReference>
<protein>
    <submittedName>
        <fullName evidence="18">TonB-dependent receptor</fullName>
    </submittedName>
</protein>
<evidence type="ECO:0000256" key="6">
    <source>
        <dbReference type="ARBA" id="ARBA00022729"/>
    </source>
</evidence>
<dbReference type="Pfam" id="PF00593">
    <property type="entry name" value="TonB_dep_Rec_b-barrel"/>
    <property type="match status" value="1"/>
</dbReference>
<evidence type="ECO:0000256" key="8">
    <source>
        <dbReference type="ARBA" id="ARBA00023077"/>
    </source>
</evidence>
<proteinExistence type="inferred from homology"/>
<gene>
    <name evidence="17" type="ORF">BGI27_16510</name>
    <name evidence="18" type="ORF">CGU29_16465</name>
</gene>
<evidence type="ECO:0000256" key="10">
    <source>
        <dbReference type="ARBA" id="ARBA00023170"/>
    </source>
</evidence>
<name>A0A272EMU9_9RHOO</name>
<dbReference type="GO" id="GO:0015344">
    <property type="term" value="F:siderophore uptake transmembrane transporter activity"/>
    <property type="evidence" value="ECO:0007669"/>
    <property type="project" value="TreeGrafter"/>
</dbReference>
<evidence type="ECO:0000256" key="1">
    <source>
        <dbReference type="ARBA" id="ARBA00004571"/>
    </source>
</evidence>
<evidence type="ECO:0000313" key="18">
    <source>
        <dbReference type="EMBL" id="PAS91433.1"/>
    </source>
</evidence>
<evidence type="ECO:0000256" key="2">
    <source>
        <dbReference type="ARBA" id="ARBA00009810"/>
    </source>
</evidence>
<evidence type="ECO:0000256" key="11">
    <source>
        <dbReference type="ARBA" id="ARBA00023237"/>
    </source>
</evidence>
<dbReference type="PROSITE" id="PS52016">
    <property type="entry name" value="TONB_DEPENDENT_REC_3"/>
    <property type="match status" value="1"/>
</dbReference>
<dbReference type="Gene3D" id="2.40.170.20">
    <property type="entry name" value="TonB-dependent receptor, beta-barrel domain"/>
    <property type="match status" value="1"/>
</dbReference>
<dbReference type="InterPro" id="IPR037066">
    <property type="entry name" value="Plug_dom_sf"/>
</dbReference>
<dbReference type="Proteomes" id="UP000216107">
    <property type="component" value="Unassembled WGS sequence"/>
</dbReference>
<dbReference type="AlphaFoldDB" id="A0A272EMU9"/>
<evidence type="ECO:0000313" key="20">
    <source>
        <dbReference type="Proteomes" id="UP000623509"/>
    </source>
</evidence>
<evidence type="ECO:0000256" key="9">
    <source>
        <dbReference type="ARBA" id="ARBA00023136"/>
    </source>
</evidence>
<keyword evidence="7" id="KW-0406">Ion transport</keyword>
<keyword evidence="10 18" id="KW-0675">Receptor</keyword>
<keyword evidence="8 13" id="KW-0798">TonB box</keyword>
<dbReference type="EMBL" id="NMRN01000086">
    <property type="protein sequence ID" value="PAS91433.1"/>
    <property type="molecule type" value="Genomic_DNA"/>
</dbReference>
<evidence type="ECO:0000256" key="3">
    <source>
        <dbReference type="ARBA" id="ARBA00022448"/>
    </source>
</evidence>
<dbReference type="OrthoDB" id="183532at2"/>
<dbReference type="Pfam" id="PF07715">
    <property type="entry name" value="Plug"/>
    <property type="match status" value="1"/>
</dbReference>
<evidence type="ECO:0000256" key="4">
    <source>
        <dbReference type="ARBA" id="ARBA00022452"/>
    </source>
</evidence>
<dbReference type="GO" id="GO:0009279">
    <property type="term" value="C:cell outer membrane"/>
    <property type="evidence" value="ECO:0007669"/>
    <property type="project" value="UniProtKB-SubCell"/>
</dbReference>
<dbReference type="InterPro" id="IPR000531">
    <property type="entry name" value="Beta-barrel_TonB"/>
</dbReference>
<dbReference type="GO" id="GO:0044718">
    <property type="term" value="P:siderophore transmembrane transport"/>
    <property type="evidence" value="ECO:0007669"/>
    <property type="project" value="TreeGrafter"/>
</dbReference>
<reference evidence="17 20" key="1">
    <citation type="submission" date="2016-08" db="EMBL/GenBank/DDBJ databases">
        <title>Candidatus Dactylopiibacterium carminicum genome sequence.</title>
        <authorList>
            <person name="Ramirez-Puebla S.T."/>
            <person name="Ormeno-Orrillo E."/>
            <person name="Vera-Ponce De Leon A."/>
            <person name="Luis L."/>
            <person name="Sanchez-Flores A."/>
            <person name="Monica R."/>
            <person name="Martinez-Romero E."/>
        </authorList>
    </citation>
    <scope>NUCLEOTIDE SEQUENCE [LARGE SCALE GENOMIC DNA]</scope>
    <source>
        <strain evidence="17">END1</strain>
    </source>
</reference>
<dbReference type="PANTHER" id="PTHR30069">
    <property type="entry name" value="TONB-DEPENDENT OUTER MEMBRANE RECEPTOR"/>
    <property type="match status" value="1"/>
</dbReference>
<evidence type="ECO:0000256" key="5">
    <source>
        <dbReference type="ARBA" id="ARBA00022692"/>
    </source>
</evidence>
<dbReference type="EMBL" id="MDUX01000084">
    <property type="protein sequence ID" value="KAF7597843.1"/>
    <property type="molecule type" value="Genomic_DNA"/>
</dbReference>
<feature type="domain" description="TonB-dependent receptor-like beta-barrel" evidence="15">
    <location>
        <begin position="207"/>
        <end position="644"/>
    </location>
</feature>
<evidence type="ECO:0000313" key="17">
    <source>
        <dbReference type="EMBL" id="KAF7597843.1"/>
    </source>
</evidence>
<accession>A0A272EMU9</accession>
<feature type="signal peptide" evidence="14">
    <location>
        <begin position="1"/>
        <end position="29"/>
    </location>
</feature>
<keyword evidence="4 12" id="KW-1134">Transmembrane beta strand</keyword>
<organism evidence="18 19">
    <name type="scientific">Candidatus Dactylopiibacterium carminicum</name>
    <dbReference type="NCBI Taxonomy" id="857335"/>
    <lineage>
        <taxon>Bacteria</taxon>
        <taxon>Pseudomonadati</taxon>
        <taxon>Pseudomonadota</taxon>
        <taxon>Betaproteobacteria</taxon>
        <taxon>Rhodocyclales</taxon>
        <taxon>Rhodocyclaceae</taxon>
        <taxon>Candidatus Dactylopiibacterium</taxon>
    </lineage>
</organism>
<feature type="domain" description="TonB-dependent receptor plug" evidence="16">
    <location>
        <begin position="54"/>
        <end position="162"/>
    </location>
</feature>
<evidence type="ECO:0000256" key="14">
    <source>
        <dbReference type="SAM" id="SignalP"/>
    </source>
</evidence>
<evidence type="ECO:0000256" key="13">
    <source>
        <dbReference type="RuleBase" id="RU003357"/>
    </source>
</evidence>
<keyword evidence="6 14" id="KW-0732">Signal</keyword>
<feature type="chain" id="PRO_5012515525" evidence="14">
    <location>
        <begin position="30"/>
        <end position="672"/>
    </location>
</feature>